<dbReference type="EMBL" id="CACSAS010000029">
    <property type="protein sequence ID" value="CAA0129196.1"/>
    <property type="molecule type" value="Genomic_DNA"/>
</dbReference>
<evidence type="ECO:0000313" key="2">
    <source>
        <dbReference type="Proteomes" id="UP000433050"/>
    </source>
</evidence>
<proteinExistence type="predicted"/>
<protein>
    <submittedName>
        <fullName evidence="1">Uncharacterized protein</fullName>
    </submittedName>
</protein>
<keyword evidence="2" id="KW-1185">Reference proteome</keyword>
<dbReference type="RefSeq" id="WP_244616994.1">
    <property type="nucleotide sequence ID" value="NZ_CACSAS010000029.1"/>
</dbReference>
<dbReference type="AlphaFoldDB" id="A0A5S9R652"/>
<accession>A0A5S9R652</accession>
<name>A0A5S9R652_9HYPH</name>
<evidence type="ECO:0000313" key="1">
    <source>
        <dbReference type="EMBL" id="CAA0129196.1"/>
    </source>
</evidence>
<organism evidence="1 2">
    <name type="scientific">Starkeya nomas</name>
    <dbReference type="NCBI Taxonomy" id="2666134"/>
    <lineage>
        <taxon>Bacteria</taxon>
        <taxon>Pseudomonadati</taxon>
        <taxon>Pseudomonadota</taxon>
        <taxon>Alphaproteobacteria</taxon>
        <taxon>Hyphomicrobiales</taxon>
        <taxon>Xanthobacteraceae</taxon>
        <taxon>Starkeya</taxon>
    </lineage>
</organism>
<sequence>MADYFTHFSCLLDVGTPQNAARALDLYNRLSEAAEDPPSDGFLLSIQPEHGGRRLWIRDDVTGGPQRVIDFVLLCAKTFGLTGCWGFQYALCRIRHKAYYASARIMPHGHGLGVVVLTVAMRLFGIIRATRGRPATYRPGDIYPI</sequence>
<gene>
    <name evidence="1" type="ORF">STARVERO_04471</name>
</gene>
<dbReference type="Proteomes" id="UP000433050">
    <property type="component" value="Unassembled WGS sequence"/>
</dbReference>
<reference evidence="1 2" key="1">
    <citation type="submission" date="2019-12" db="EMBL/GenBank/DDBJ databases">
        <authorList>
            <person name="Reyes-Prieto M."/>
        </authorList>
    </citation>
    <scope>NUCLEOTIDE SEQUENCE [LARGE SCALE GENOMIC DNA]</scope>
    <source>
        <strain evidence="1">HF14-78462</strain>
    </source>
</reference>